<keyword evidence="2" id="KW-1185">Reference proteome</keyword>
<sequence>MAVDGWLAHHAVALTTLDPDVPLDDLEPLRDIIGGARVVAVGENAHFVREFTLARQRILRFLAERCGFTLLALEFGFSEGLELDPWIQGVGAEADLARISENADTWGIGELLRFVRGHNISSGRPVRFAGIDIPQAGGSLLPALVPVAGYLQDVDPDAVPLAESAIGIAARLAGGSGASAVPARAELGTARQDALTAALARLRLRFRALEPLYVPRSDQHRYDTAMWRLEAAVHADDALRATAGLFDGTAPPADLSVRDRYMAESVRWHLSRSAPGTRVVLAAHNNHIQKHPVAYDGRLTTLPMGLHLHRTLGDDYFALALTSTADRTVEMRPDPNASLGFTIADTPLGPPEPGSVEAAALDAGIGPGLIDLRPARAAGRSGELTRMRTQSTTLTMPVPDAFDAVLVTPTVTMQEGIGA</sequence>
<dbReference type="Gene3D" id="3.40.1660.10">
    <property type="entry name" value="EreA-like (biosynthetic domain)"/>
    <property type="match status" value="1"/>
</dbReference>
<evidence type="ECO:0000313" key="2">
    <source>
        <dbReference type="Proteomes" id="UP000572680"/>
    </source>
</evidence>
<dbReference type="InterPro" id="IPR052036">
    <property type="entry name" value="Hydrolase/PRTase-associated"/>
</dbReference>
<accession>A0A7W3LRH5</accession>
<keyword evidence="1" id="KW-0378">Hydrolase</keyword>
<dbReference type="EMBL" id="JACJIA010000005">
    <property type="protein sequence ID" value="MBA8952940.1"/>
    <property type="molecule type" value="Genomic_DNA"/>
</dbReference>
<dbReference type="AlphaFoldDB" id="A0A7W3LRH5"/>
<dbReference type="PANTHER" id="PTHR31299:SF0">
    <property type="entry name" value="ESTERASE, PUTATIVE (AFU_ORTHOLOGUE AFUA_1G05850)-RELATED"/>
    <property type="match status" value="1"/>
</dbReference>
<dbReference type="GO" id="GO:0016787">
    <property type="term" value="F:hydrolase activity"/>
    <property type="evidence" value="ECO:0007669"/>
    <property type="project" value="UniProtKB-KW"/>
</dbReference>
<dbReference type="Gene3D" id="3.30.1870.10">
    <property type="entry name" value="EreA-like, domain 2"/>
    <property type="match status" value="1"/>
</dbReference>
<evidence type="ECO:0000313" key="1">
    <source>
        <dbReference type="EMBL" id="MBA8952940.1"/>
    </source>
</evidence>
<dbReference type="RefSeq" id="WP_182845150.1">
    <property type="nucleotide sequence ID" value="NZ_BAAALP010000034.1"/>
</dbReference>
<dbReference type="SUPFAM" id="SSF159501">
    <property type="entry name" value="EreA/ChaN-like"/>
    <property type="match status" value="1"/>
</dbReference>
<dbReference type="InterPro" id="IPR016273">
    <property type="entry name" value="Emycin_Estase_proteobac"/>
</dbReference>
<dbReference type="PIRSF" id="PIRSF000880">
    <property type="entry name" value="Eryth_est"/>
    <property type="match status" value="1"/>
</dbReference>
<dbReference type="Proteomes" id="UP000572680">
    <property type="component" value="Unassembled WGS sequence"/>
</dbReference>
<organism evidence="1 2">
    <name type="scientific">Actinomadura namibiensis</name>
    <dbReference type="NCBI Taxonomy" id="182080"/>
    <lineage>
        <taxon>Bacteria</taxon>
        <taxon>Bacillati</taxon>
        <taxon>Actinomycetota</taxon>
        <taxon>Actinomycetes</taxon>
        <taxon>Streptosporangiales</taxon>
        <taxon>Thermomonosporaceae</taxon>
        <taxon>Actinomadura</taxon>
    </lineage>
</organism>
<dbReference type="PANTHER" id="PTHR31299">
    <property type="entry name" value="ESTERASE, PUTATIVE (AFU_ORTHOLOGUE AFUA_1G05850)-RELATED"/>
    <property type="match status" value="1"/>
</dbReference>
<dbReference type="EC" id="3.1.1.-" evidence="1"/>
<comment type="caution">
    <text evidence="1">The sequence shown here is derived from an EMBL/GenBank/DDBJ whole genome shotgun (WGS) entry which is preliminary data.</text>
</comment>
<dbReference type="CDD" id="cd14728">
    <property type="entry name" value="Ere-like"/>
    <property type="match status" value="1"/>
</dbReference>
<proteinExistence type="predicted"/>
<gene>
    <name evidence="1" type="ORF">HNR61_004586</name>
</gene>
<reference evidence="1 2" key="1">
    <citation type="submission" date="2020-08" db="EMBL/GenBank/DDBJ databases">
        <title>Genomic Encyclopedia of Type Strains, Phase IV (KMG-IV): sequencing the most valuable type-strain genomes for metagenomic binning, comparative biology and taxonomic classification.</title>
        <authorList>
            <person name="Goeker M."/>
        </authorList>
    </citation>
    <scope>NUCLEOTIDE SEQUENCE [LARGE SCALE GENOMIC DNA]</scope>
    <source>
        <strain evidence="1 2">DSM 44197</strain>
    </source>
</reference>
<dbReference type="GO" id="GO:0046677">
    <property type="term" value="P:response to antibiotic"/>
    <property type="evidence" value="ECO:0007669"/>
    <property type="project" value="InterPro"/>
</dbReference>
<dbReference type="Gene3D" id="1.20.1440.30">
    <property type="entry name" value="Biosynthetic Protein domain"/>
    <property type="match status" value="1"/>
</dbReference>
<dbReference type="Pfam" id="PF05139">
    <property type="entry name" value="Erythro_esteras"/>
    <property type="match status" value="1"/>
</dbReference>
<name>A0A7W3LRH5_ACTNM</name>
<protein>
    <submittedName>
        <fullName evidence="1">Erythromycin esterase</fullName>
        <ecNumber evidence="1">3.1.1.-</ecNumber>
    </submittedName>
</protein>
<dbReference type="InterPro" id="IPR007815">
    <property type="entry name" value="Emycin_Estase"/>
</dbReference>